<protein>
    <submittedName>
        <fullName evidence="3">Zinc protease-like protein y4wB</fullName>
    </submittedName>
</protein>
<keyword evidence="4" id="KW-1185">Reference proteome</keyword>
<accession>A0A1Z3HUE3</accession>
<dbReference type="InterPro" id="IPR011765">
    <property type="entry name" value="Pept_M16_N"/>
</dbReference>
<dbReference type="STRING" id="1641165.XM38_19120"/>
<proteinExistence type="predicted"/>
<name>A0A1Z3HUE3_9CYAN</name>
<dbReference type="GO" id="GO:0008233">
    <property type="term" value="F:peptidase activity"/>
    <property type="evidence" value="ECO:0007669"/>
    <property type="project" value="UniProtKB-KW"/>
</dbReference>
<dbReference type="InterPro" id="IPR050361">
    <property type="entry name" value="MPP/UQCRC_Complex"/>
</dbReference>
<evidence type="ECO:0000259" key="1">
    <source>
        <dbReference type="Pfam" id="PF00675"/>
    </source>
</evidence>
<dbReference type="OrthoDB" id="9811314at2"/>
<dbReference type="Gene3D" id="3.30.830.10">
    <property type="entry name" value="Metalloenzyme, LuxS/M16 peptidase-like"/>
    <property type="match status" value="2"/>
</dbReference>
<dbReference type="InterPro" id="IPR011249">
    <property type="entry name" value="Metalloenz_LuxS/M16"/>
</dbReference>
<evidence type="ECO:0000259" key="2">
    <source>
        <dbReference type="Pfam" id="PF05193"/>
    </source>
</evidence>
<feature type="domain" description="Peptidase M16 N-terminal" evidence="1">
    <location>
        <begin position="86"/>
        <end position="194"/>
    </location>
</feature>
<gene>
    <name evidence="3" type="ORF">XM38_049140</name>
</gene>
<dbReference type="PANTHER" id="PTHR11851:SF225">
    <property type="entry name" value="NON-PEPTIDASE HOMOLOG YMXG"/>
    <property type="match status" value="1"/>
</dbReference>
<dbReference type="RefSeq" id="WP_080811794.1">
    <property type="nucleotide sequence ID" value="NZ_CP021983.2"/>
</dbReference>
<dbReference type="Proteomes" id="UP000191901">
    <property type="component" value="Chromosome"/>
</dbReference>
<dbReference type="EMBL" id="CP021983">
    <property type="protein sequence ID" value="ASC73940.1"/>
    <property type="molecule type" value="Genomic_DNA"/>
</dbReference>
<reference evidence="3 4" key="1">
    <citation type="journal article" date="2016" name="Biochim. Biophys. Acta">
        <title>Characterization of red-shifted phycobilisomes isolated from the chlorophyll f-containing cyanobacterium Halomicronema hongdechloris.</title>
        <authorList>
            <person name="Li Y."/>
            <person name="Lin Y."/>
            <person name="Garvey C.J."/>
            <person name="Birch D."/>
            <person name="Corkery R.W."/>
            <person name="Loughlin P.C."/>
            <person name="Scheer H."/>
            <person name="Willows R.D."/>
            <person name="Chen M."/>
        </authorList>
    </citation>
    <scope>NUCLEOTIDE SEQUENCE [LARGE SCALE GENOMIC DNA]</scope>
    <source>
        <strain evidence="3 4">C2206</strain>
    </source>
</reference>
<sequence length="495" mass="54527">MNRRLGIGHKWLRTLLLGLATLVVLLGVNWSAPAIATPAHHYTELDFPPLGQVQIPDYERYELANGLVVYLMEDHELPLVSGTASFRTGSRLEPADKVGLAALMGDAMRLGGTETYSPDQLNRRLEQRAAAVETGVDDTSGSASFNALSDDLADVFALFADVIQHPAFAPDQVELLRKQYRGSIARRNDDPGDVASREFRKLVYGAENPYARTMEYATLAAISRDDIIDFYRASVRPERTILGIVGDFDSAQMKALIAEQFADWRPQGTALDTTVPMPSQQAQTGVFSVDQPQLSQSYVQLGHLGGQLSNPDHPALSVLNEVLNGFGGRLFNQVRSRQGLAYVVYAFWAPRYDYPGMIIGGGQTRSDATVSFIESVQAELQRVRSQPITPAELQRAKDGVLNSFVFNFQSPDQTLSRLIRYEYYDYPSDFIFQFQRQVEAVTAEAILAGAQANLQPDQLVTLVVGNQANIQPTLDSLDPDTDVTQIDITIPSPPA</sequence>
<evidence type="ECO:0000313" key="3">
    <source>
        <dbReference type="EMBL" id="ASC73940.1"/>
    </source>
</evidence>
<dbReference type="GO" id="GO:0046872">
    <property type="term" value="F:metal ion binding"/>
    <property type="evidence" value="ECO:0007669"/>
    <property type="project" value="InterPro"/>
</dbReference>
<feature type="domain" description="Peptidase M16 C-terminal" evidence="2">
    <location>
        <begin position="222"/>
        <end position="398"/>
    </location>
</feature>
<organism evidence="3 4">
    <name type="scientific">Halomicronema hongdechloris C2206</name>
    <dbReference type="NCBI Taxonomy" id="1641165"/>
    <lineage>
        <taxon>Bacteria</taxon>
        <taxon>Bacillati</taxon>
        <taxon>Cyanobacteriota</taxon>
        <taxon>Cyanophyceae</taxon>
        <taxon>Nodosilineales</taxon>
        <taxon>Nodosilineaceae</taxon>
        <taxon>Halomicronema</taxon>
    </lineage>
</organism>
<dbReference type="AlphaFoldDB" id="A0A1Z3HUE3"/>
<dbReference type="KEGG" id="hhg:XM38_049140"/>
<dbReference type="GO" id="GO:0006508">
    <property type="term" value="P:proteolysis"/>
    <property type="evidence" value="ECO:0007669"/>
    <property type="project" value="UniProtKB-KW"/>
</dbReference>
<dbReference type="InterPro" id="IPR007863">
    <property type="entry name" value="Peptidase_M16_C"/>
</dbReference>
<dbReference type="SUPFAM" id="SSF63411">
    <property type="entry name" value="LuxS/MPP-like metallohydrolase"/>
    <property type="match status" value="2"/>
</dbReference>
<dbReference type="Pfam" id="PF05193">
    <property type="entry name" value="Peptidase_M16_C"/>
    <property type="match status" value="1"/>
</dbReference>
<dbReference type="PANTHER" id="PTHR11851">
    <property type="entry name" value="METALLOPROTEASE"/>
    <property type="match status" value="1"/>
</dbReference>
<dbReference type="Pfam" id="PF00675">
    <property type="entry name" value="Peptidase_M16"/>
    <property type="match status" value="1"/>
</dbReference>
<evidence type="ECO:0000313" key="4">
    <source>
        <dbReference type="Proteomes" id="UP000191901"/>
    </source>
</evidence>